<dbReference type="AlphaFoldDB" id="A0A4R3JP55"/>
<dbReference type="Pfam" id="PF01547">
    <property type="entry name" value="SBP_bac_1"/>
    <property type="match status" value="1"/>
</dbReference>
<keyword evidence="4 5" id="KW-0732">Signal</keyword>
<reference evidence="7 8" key="2">
    <citation type="submission" date="2019-03" db="EMBL/GenBank/DDBJ databases">
        <title>Genomic Encyclopedia of Type Strains, Phase IV (KMG-IV): sequencing the most valuable type-strain genomes for metagenomic binning, comparative biology and taxonomic classification.</title>
        <authorList>
            <person name="Goeker M."/>
        </authorList>
    </citation>
    <scope>NUCLEOTIDE SEQUENCE [LARGE SCALE GENOMIC DNA]</scope>
    <source>
        <strain evidence="7 8">DSM 103426</strain>
    </source>
</reference>
<dbReference type="Gene3D" id="3.40.190.10">
    <property type="entry name" value="Periplasmic binding protein-like II"/>
    <property type="match status" value="1"/>
</dbReference>
<comment type="similarity">
    <text evidence="2">Belongs to the bacterial solute-binding protein 1 family.</text>
</comment>
<protein>
    <submittedName>
        <fullName evidence="7">Carbohydrate ABC transporter substrate-binding protein (CUT1 family)</fullName>
    </submittedName>
</protein>
<evidence type="ECO:0000256" key="2">
    <source>
        <dbReference type="ARBA" id="ARBA00008520"/>
    </source>
</evidence>
<feature type="signal peptide" evidence="5">
    <location>
        <begin position="1"/>
        <end position="21"/>
    </location>
</feature>
<evidence type="ECO:0000313" key="6">
    <source>
        <dbReference type="EMBL" id="GBU03844.1"/>
    </source>
</evidence>
<dbReference type="GO" id="GO:0030313">
    <property type="term" value="C:cell envelope"/>
    <property type="evidence" value="ECO:0007669"/>
    <property type="project" value="UniProtKB-SubCell"/>
</dbReference>
<feature type="chain" id="PRO_5039730588" evidence="5">
    <location>
        <begin position="22"/>
        <end position="457"/>
    </location>
</feature>
<dbReference type="EMBL" id="BHEO01000002">
    <property type="protein sequence ID" value="GBU03844.1"/>
    <property type="molecule type" value="Genomic_DNA"/>
</dbReference>
<sequence>MKMKKVTALLLTVAMAATMLAGCGSKEEKAEGKKEDGKTVLKFAAFEGGNGAEIWKNIEKAFEEEHKDVDVELHLSSELDKDLQKDFKNGNVPDVVYYNLGQESGFVETMLKEKAIADISDVFDDELKGKLVGGITENAAAQPYGDGKVYLAPIIYTPTGLWYNKDLFEGANKKYDLPTTWDEFFALGDKAKADGISLFTYPQSGYFDATMYQMLAQAGGIDFYNKAVNYDKKTWTSEEGKKVVDTIAKLASPDYIQADTVANANSDGGFKINQQNVIDGKALFMPNGNWVIGEMANSTPEGFNWGMMAPPKFNADEDNYIYTFTEQMWIPADAENMDLAKEFVKFMYSDTVVDLMLNNKVVNKETNEESAAPIVSPVLGASDKLEDGTIKDTYTLASSDGYEAVAGTWATTKPIDGFDMKATVYGAIDALNTGEMTADQYQKQLVDAWEKLLENVE</sequence>
<proteinExistence type="inferred from homology"/>
<keyword evidence="3" id="KW-0813">Transport</keyword>
<evidence type="ECO:0000256" key="1">
    <source>
        <dbReference type="ARBA" id="ARBA00004196"/>
    </source>
</evidence>
<evidence type="ECO:0000256" key="3">
    <source>
        <dbReference type="ARBA" id="ARBA00022448"/>
    </source>
</evidence>
<dbReference type="SUPFAM" id="SSF53850">
    <property type="entry name" value="Periplasmic binding protein-like II"/>
    <property type="match status" value="1"/>
</dbReference>
<dbReference type="Proteomes" id="UP000702954">
    <property type="component" value="Unassembled WGS sequence"/>
</dbReference>
<dbReference type="PANTHER" id="PTHR43649">
    <property type="entry name" value="ARABINOSE-BINDING PROTEIN-RELATED"/>
    <property type="match status" value="1"/>
</dbReference>
<dbReference type="PROSITE" id="PS51257">
    <property type="entry name" value="PROKAR_LIPOPROTEIN"/>
    <property type="match status" value="1"/>
</dbReference>
<organism evidence="7 8">
    <name type="scientific">Faecalimonas umbilicata</name>
    <dbReference type="NCBI Taxonomy" id="1912855"/>
    <lineage>
        <taxon>Bacteria</taxon>
        <taxon>Bacillati</taxon>
        <taxon>Bacillota</taxon>
        <taxon>Clostridia</taxon>
        <taxon>Lachnospirales</taxon>
        <taxon>Lachnospiraceae</taxon>
        <taxon>Faecalimonas</taxon>
    </lineage>
</organism>
<dbReference type="RefSeq" id="WP_008977122.1">
    <property type="nucleotide sequence ID" value="NZ_BHEO01000002.1"/>
</dbReference>
<evidence type="ECO:0000313" key="7">
    <source>
        <dbReference type="EMBL" id="TCS68248.1"/>
    </source>
</evidence>
<comment type="caution">
    <text evidence="7">The sequence shown here is derived from an EMBL/GenBank/DDBJ whole genome shotgun (WGS) entry which is preliminary data.</text>
</comment>
<dbReference type="InterPro" id="IPR050490">
    <property type="entry name" value="Bact_solute-bd_prot1"/>
</dbReference>
<evidence type="ECO:0000256" key="4">
    <source>
        <dbReference type="ARBA" id="ARBA00022729"/>
    </source>
</evidence>
<dbReference type="PANTHER" id="PTHR43649:SF31">
    <property type="entry name" value="SN-GLYCEROL-3-PHOSPHATE-BINDING PERIPLASMIC PROTEIN UGPB"/>
    <property type="match status" value="1"/>
</dbReference>
<evidence type="ECO:0000313" key="9">
    <source>
        <dbReference type="Proteomes" id="UP000702954"/>
    </source>
</evidence>
<name>A0A4R3JP55_9FIRM</name>
<gene>
    <name evidence="7" type="ORF">EDD74_11076</name>
    <name evidence="6" type="ORF">FAEUMB_03850</name>
</gene>
<dbReference type="EMBL" id="SLZV01000010">
    <property type="protein sequence ID" value="TCS68248.1"/>
    <property type="molecule type" value="Genomic_DNA"/>
</dbReference>
<comment type="subcellular location">
    <subcellularLocation>
        <location evidence="1">Cell envelope</location>
    </subcellularLocation>
</comment>
<keyword evidence="9" id="KW-1185">Reference proteome</keyword>
<dbReference type="NCBIfam" id="TIGR03850">
    <property type="entry name" value="bind_CPR_0540"/>
    <property type="match status" value="1"/>
</dbReference>
<accession>A0A4R3JP55</accession>
<reference evidence="6 9" key="1">
    <citation type="journal article" date="2018" name="Int. J. Syst. Evol. Microbiol.">
        <title>Draft Genome Sequence of Faecalimonas umbilicata JCM 30896T, an Acetate-Producing Bacterium Isolated from Human Feces.</title>
        <authorList>
            <person name="Sakamoto M."/>
            <person name="Ikeyama N."/>
            <person name="Yuki M."/>
            <person name="Ohkuma M."/>
        </authorList>
    </citation>
    <scope>NUCLEOTIDE SEQUENCE [LARGE SCALE GENOMIC DNA]</scope>
    <source>
        <strain evidence="6 9">EGH7</strain>
    </source>
</reference>
<dbReference type="InterPro" id="IPR006059">
    <property type="entry name" value="SBP"/>
</dbReference>
<evidence type="ECO:0000313" key="8">
    <source>
        <dbReference type="Proteomes" id="UP000294613"/>
    </source>
</evidence>
<evidence type="ECO:0000256" key="5">
    <source>
        <dbReference type="SAM" id="SignalP"/>
    </source>
</evidence>
<dbReference type="Proteomes" id="UP000294613">
    <property type="component" value="Unassembled WGS sequence"/>
</dbReference>
<dbReference type="InterPro" id="IPR022387">
    <property type="entry name" value="Bind_CPR0540"/>
</dbReference>